<name>A0ABY1QP53_9BACT</name>
<dbReference type="PANTHER" id="PTHR21180">
    <property type="entry name" value="ENDONUCLEASE/EXONUCLEASE/PHOSPHATASE FAMILY DOMAIN-CONTAINING PROTEIN 1"/>
    <property type="match status" value="1"/>
</dbReference>
<feature type="region of interest" description="Disordered" evidence="1">
    <location>
        <begin position="164"/>
        <end position="185"/>
    </location>
</feature>
<protein>
    <submittedName>
        <fullName evidence="2">Competence protein ComEA helix-hairpin-helix repeat region</fullName>
    </submittedName>
</protein>
<proteinExistence type="predicted"/>
<dbReference type="RefSeq" id="WP_283435343.1">
    <property type="nucleotide sequence ID" value="NZ_FXUG01000022.1"/>
</dbReference>
<organism evidence="2 3">
    <name type="scientific">Neorhodopirellula lusitana</name>
    <dbReference type="NCBI Taxonomy" id="445327"/>
    <lineage>
        <taxon>Bacteria</taxon>
        <taxon>Pseudomonadati</taxon>
        <taxon>Planctomycetota</taxon>
        <taxon>Planctomycetia</taxon>
        <taxon>Pirellulales</taxon>
        <taxon>Pirellulaceae</taxon>
        <taxon>Neorhodopirellula</taxon>
    </lineage>
</organism>
<evidence type="ECO:0000256" key="1">
    <source>
        <dbReference type="SAM" id="MobiDB-lite"/>
    </source>
</evidence>
<sequence>MESAGDPETQATRVRHPLQMRGAQVVLVGMLGMLMSGQCWVMLPNAPVPSRTPSTDSTETAEIARSIRINLNTASESELTLLPGFGDKLVRDVIAYRNAHGDFHTWADVEAISGMGPLTIEAIRPWSNLQPTAHLTIRPSMQSSLQPAVEPSSHSRTIPELATHSPNAAKVQQPADPSGLSTWIP</sequence>
<dbReference type="SUPFAM" id="SSF47781">
    <property type="entry name" value="RuvA domain 2-like"/>
    <property type="match status" value="1"/>
</dbReference>
<evidence type="ECO:0000313" key="2">
    <source>
        <dbReference type="EMBL" id="SMP76871.1"/>
    </source>
</evidence>
<dbReference type="EMBL" id="FXUG01000022">
    <property type="protein sequence ID" value="SMP76871.1"/>
    <property type="molecule type" value="Genomic_DNA"/>
</dbReference>
<dbReference type="InterPro" id="IPR010994">
    <property type="entry name" value="RuvA_2-like"/>
</dbReference>
<dbReference type="PANTHER" id="PTHR21180:SF32">
    <property type="entry name" value="ENDONUCLEASE_EXONUCLEASE_PHOSPHATASE FAMILY DOMAIN-CONTAINING PROTEIN 1"/>
    <property type="match status" value="1"/>
</dbReference>
<gene>
    <name evidence="2" type="ORF">SAMN06265222_12231</name>
</gene>
<evidence type="ECO:0000313" key="3">
    <source>
        <dbReference type="Proteomes" id="UP001158067"/>
    </source>
</evidence>
<reference evidence="2 3" key="1">
    <citation type="submission" date="2017-05" db="EMBL/GenBank/DDBJ databases">
        <authorList>
            <person name="Varghese N."/>
            <person name="Submissions S."/>
        </authorList>
    </citation>
    <scope>NUCLEOTIDE SEQUENCE [LARGE SCALE GENOMIC DNA]</scope>
    <source>
        <strain evidence="2 3">DSM 25457</strain>
    </source>
</reference>
<comment type="caution">
    <text evidence="2">The sequence shown here is derived from an EMBL/GenBank/DDBJ whole genome shotgun (WGS) entry which is preliminary data.</text>
</comment>
<dbReference type="Pfam" id="PF12836">
    <property type="entry name" value="HHH_3"/>
    <property type="match status" value="1"/>
</dbReference>
<dbReference type="Proteomes" id="UP001158067">
    <property type="component" value="Unassembled WGS sequence"/>
</dbReference>
<dbReference type="Gene3D" id="1.10.150.320">
    <property type="entry name" value="Photosystem II 12 kDa extrinsic protein"/>
    <property type="match status" value="1"/>
</dbReference>
<dbReference type="InterPro" id="IPR051675">
    <property type="entry name" value="Endo/Exo/Phosphatase_dom_1"/>
</dbReference>
<accession>A0ABY1QP53</accession>
<keyword evidence="3" id="KW-1185">Reference proteome</keyword>